<keyword evidence="11 20" id="KW-0378">Hydrolase</keyword>
<feature type="active site" description="Charge relay system" evidence="15">
    <location>
        <position position="120"/>
    </location>
</feature>
<evidence type="ECO:0000256" key="7">
    <source>
        <dbReference type="ARBA" id="ARBA00022670"/>
    </source>
</evidence>
<dbReference type="SMART" id="SM00228">
    <property type="entry name" value="PDZ"/>
    <property type="match status" value="2"/>
</dbReference>
<keyword evidence="9" id="KW-0677">Repeat</keyword>
<dbReference type="PANTHER" id="PTHR22939:SF130">
    <property type="entry name" value="PERIPLASMIC SERINE ENDOPROTEASE DEGP-LIKE-RELATED"/>
    <property type="match status" value="1"/>
</dbReference>
<feature type="signal peptide" evidence="18">
    <location>
        <begin position="1"/>
        <end position="24"/>
    </location>
</feature>
<protein>
    <recommendedName>
        <fullName evidence="6">Probable periplasmic serine endoprotease DegP-like</fullName>
        <ecNumber evidence="5">3.4.21.107</ecNumber>
    </recommendedName>
    <alternativeName>
        <fullName evidence="14">Protease Do</fullName>
    </alternativeName>
</protein>
<dbReference type="InterPro" id="IPR036034">
    <property type="entry name" value="PDZ_sf"/>
</dbReference>
<dbReference type="FunFam" id="2.40.10.120:FF:000007">
    <property type="entry name" value="Periplasmic serine endoprotease DegP-like"/>
    <property type="match status" value="1"/>
</dbReference>
<organism evidence="20 21">
    <name type="scientific">Candidatus Competibacter denitrificans Run_A_D11</name>
    <dbReference type="NCBI Taxonomy" id="1400863"/>
    <lineage>
        <taxon>Bacteria</taxon>
        <taxon>Pseudomonadati</taxon>
        <taxon>Pseudomonadota</taxon>
        <taxon>Gammaproteobacteria</taxon>
        <taxon>Candidatus Competibacteraceae</taxon>
        <taxon>Candidatus Competibacter</taxon>
    </lineage>
</organism>
<evidence type="ECO:0000256" key="1">
    <source>
        <dbReference type="ARBA" id="ARBA00001772"/>
    </source>
</evidence>
<dbReference type="Gene3D" id="2.40.10.120">
    <property type="match status" value="1"/>
</dbReference>
<reference evidence="20" key="1">
    <citation type="submission" date="2013-07" db="EMBL/GenBank/DDBJ databases">
        <authorList>
            <person name="McIlroy S."/>
        </authorList>
    </citation>
    <scope>NUCLEOTIDE SEQUENCE [LARGE SCALE GENOMIC DNA]</scope>
    <source>
        <strain evidence="20">Run_A_D11</strain>
    </source>
</reference>
<dbReference type="AlphaFoldDB" id="W6M5Q9"/>
<dbReference type="Gene3D" id="2.30.42.10">
    <property type="match status" value="2"/>
</dbReference>
<evidence type="ECO:0000256" key="13">
    <source>
        <dbReference type="ARBA" id="ARBA00023016"/>
    </source>
</evidence>
<evidence type="ECO:0000256" key="9">
    <source>
        <dbReference type="ARBA" id="ARBA00022737"/>
    </source>
</evidence>
<dbReference type="GO" id="GO:0042597">
    <property type="term" value="C:periplasmic space"/>
    <property type="evidence" value="ECO:0007669"/>
    <property type="project" value="UniProtKB-SubCell"/>
</dbReference>
<evidence type="ECO:0000256" key="15">
    <source>
        <dbReference type="PIRSR" id="PIRSR611782-1"/>
    </source>
</evidence>
<dbReference type="EC" id="3.4.21.107" evidence="5"/>
<evidence type="ECO:0000256" key="12">
    <source>
        <dbReference type="ARBA" id="ARBA00022825"/>
    </source>
</evidence>
<gene>
    <name evidence="20" type="ORF">BN873_460020</name>
</gene>
<dbReference type="PANTHER" id="PTHR22939">
    <property type="entry name" value="SERINE PROTEASE FAMILY S1C HTRA-RELATED"/>
    <property type="match status" value="1"/>
</dbReference>
<comment type="catalytic activity">
    <reaction evidence="1">
        <text>Acts on substrates that are at least partially unfolded. The cleavage site P1 residue is normally between a pair of hydrophobic residues, such as Val-|-Val.</text>
        <dbReference type="EC" id="3.4.21.107"/>
    </reaction>
</comment>
<feature type="region of interest" description="Disordered" evidence="17">
    <location>
        <begin position="53"/>
        <end position="74"/>
    </location>
</feature>
<feature type="domain" description="PDZ" evidence="19">
    <location>
        <begin position="263"/>
        <end position="358"/>
    </location>
</feature>
<dbReference type="SUPFAM" id="SSF50494">
    <property type="entry name" value="Trypsin-like serine proteases"/>
    <property type="match status" value="1"/>
</dbReference>
<proteinExistence type="inferred from homology"/>
<feature type="active site" description="Charge relay system" evidence="15">
    <location>
        <position position="150"/>
    </location>
</feature>
<dbReference type="InterPro" id="IPR001478">
    <property type="entry name" value="PDZ"/>
</dbReference>
<evidence type="ECO:0000313" key="21">
    <source>
        <dbReference type="Proteomes" id="UP000035760"/>
    </source>
</evidence>
<evidence type="ECO:0000256" key="8">
    <source>
        <dbReference type="ARBA" id="ARBA00022729"/>
    </source>
</evidence>
<dbReference type="InterPro" id="IPR009003">
    <property type="entry name" value="Peptidase_S1_PA"/>
</dbReference>
<evidence type="ECO:0000256" key="4">
    <source>
        <dbReference type="ARBA" id="ARBA00010541"/>
    </source>
</evidence>
<evidence type="ECO:0000259" key="19">
    <source>
        <dbReference type="PROSITE" id="PS50106"/>
    </source>
</evidence>
<feature type="binding site" evidence="16">
    <location>
        <position position="120"/>
    </location>
    <ligand>
        <name>substrate</name>
    </ligand>
</feature>
<evidence type="ECO:0000313" key="20">
    <source>
        <dbReference type="EMBL" id="CDI03216.1"/>
    </source>
</evidence>
<dbReference type="STRING" id="1400863.BN873_460020"/>
<feature type="chain" id="PRO_5039091289" description="Probable periplasmic serine endoprotease DegP-like" evidence="18">
    <location>
        <begin position="25"/>
        <end position="487"/>
    </location>
</feature>
<evidence type="ECO:0000256" key="17">
    <source>
        <dbReference type="SAM" id="MobiDB-lite"/>
    </source>
</evidence>
<accession>W6M5Q9</accession>
<dbReference type="PROSITE" id="PS50106">
    <property type="entry name" value="PDZ"/>
    <property type="match status" value="1"/>
</dbReference>
<dbReference type="CDD" id="cd10839">
    <property type="entry name" value="cpPDZ1_DegP-like"/>
    <property type="match status" value="1"/>
</dbReference>
<keyword evidence="7" id="KW-0645">Protease</keyword>
<evidence type="ECO:0000256" key="14">
    <source>
        <dbReference type="ARBA" id="ARBA00032850"/>
    </source>
</evidence>
<comment type="caution">
    <text evidence="20">The sequence shown here is derived from an EMBL/GenBank/DDBJ whole genome shotgun (WGS) entry which is preliminary data.</text>
</comment>
<dbReference type="GO" id="GO:0006508">
    <property type="term" value="P:proteolysis"/>
    <property type="evidence" value="ECO:0007669"/>
    <property type="project" value="UniProtKB-KW"/>
</dbReference>
<feature type="active site" description="Charge relay system" evidence="15">
    <location>
        <position position="223"/>
    </location>
</feature>
<dbReference type="Proteomes" id="UP000035760">
    <property type="component" value="Unassembled WGS sequence"/>
</dbReference>
<dbReference type="InterPro" id="IPR011782">
    <property type="entry name" value="Pept_S1C_Do"/>
</dbReference>
<keyword evidence="12" id="KW-0720">Serine protease</keyword>
<evidence type="ECO:0000256" key="18">
    <source>
        <dbReference type="SAM" id="SignalP"/>
    </source>
</evidence>
<evidence type="ECO:0000256" key="6">
    <source>
        <dbReference type="ARBA" id="ARBA00013958"/>
    </source>
</evidence>
<keyword evidence="10" id="KW-0574">Periplasm</keyword>
<dbReference type="PRINTS" id="PR00834">
    <property type="entry name" value="PROTEASES2C"/>
</dbReference>
<name>W6M5Q9_9GAMM</name>
<comment type="similarity">
    <text evidence="4">Belongs to the peptidase S1C family.</text>
</comment>
<dbReference type="EMBL" id="CBTJ020000054">
    <property type="protein sequence ID" value="CDI03216.1"/>
    <property type="molecule type" value="Genomic_DNA"/>
</dbReference>
<evidence type="ECO:0000256" key="3">
    <source>
        <dbReference type="ARBA" id="ARBA00004418"/>
    </source>
</evidence>
<dbReference type="SUPFAM" id="SSF50156">
    <property type="entry name" value="PDZ domain-like"/>
    <property type="match status" value="2"/>
</dbReference>
<evidence type="ECO:0000256" key="5">
    <source>
        <dbReference type="ARBA" id="ARBA00013035"/>
    </source>
</evidence>
<dbReference type="InterPro" id="IPR001940">
    <property type="entry name" value="Peptidase_S1C"/>
</dbReference>
<keyword evidence="13" id="KW-0346">Stress response</keyword>
<feature type="binding site" evidence="16">
    <location>
        <position position="150"/>
    </location>
    <ligand>
        <name>substrate</name>
    </ligand>
</feature>
<dbReference type="NCBIfam" id="TIGR02037">
    <property type="entry name" value="degP_htrA_DO"/>
    <property type="match status" value="1"/>
</dbReference>
<keyword evidence="21" id="KW-1185">Reference proteome</keyword>
<feature type="compositionally biased region" description="Polar residues" evidence="17">
    <location>
        <begin position="53"/>
        <end position="66"/>
    </location>
</feature>
<dbReference type="Pfam" id="PF13365">
    <property type="entry name" value="Trypsin_2"/>
    <property type="match status" value="1"/>
</dbReference>
<comment type="subcellular location">
    <subcellularLocation>
        <location evidence="3">Periplasm</location>
    </subcellularLocation>
</comment>
<evidence type="ECO:0000256" key="2">
    <source>
        <dbReference type="ARBA" id="ARBA00002610"/>
    </source>
</evidence>
<evidence type="ECO:0000256" key="16">
    <source>
        <dbReference type="PIRSR" id="PIRSR611782-2"/>
    </source>
</evidence>
<sequence>MALIRSCRRWLNVCLLAMPLSCVAATPARTAEPQPLPDFRKLVKQNEAAVVNISSTQAPSKQNTNRKPGLPDLPGKENPYLEFFKRFFQDRPELPGDRQSNSLGSGFVISADGYILTNAHVAQDADKIIVRLSDQRERPAKVIGVDDLTDVAVLKIEGDNLPTVKIGDSDALEVGEWVLAIGSPFGLEHTATQGIVSAVGRNLPSGTYVPFIQSDVAVNPGSSGGPLFNLRGEVVGINSQIYSSTGGYMGLSFAIPIKLAIQVVEQLKATGEVTRGWLGVLLQAVNNDLAEAFKLDRPRGALVAQILPDSPAISAGFKPGDVILRYGGEPVEDSSQLPRMIGVTPVGKTVAMSILRNGEPLEIKATIARLETVEDPVTTMDEHSEPRLSITVADLSNEQRRMLSADEQGVLVTALDAGPAANAGLYPDDIILQINHIPVKSANQFVELAKELPKGKAVPIWVRRENETLYLAVRLPDDVPTPQAVPR</sequence>
<dbReference type="GO" id="GO:0004252">
    <property type="term" value="F:serine-type endopeptidase activity"/>
    <property type="evidence" value="ECO:0007669"/>
    <property type="project" value="InterPro"/>
</dbReference>
<keyword evidence="8 18" id="KW-0732">Signal</keyword>
<evidence type="ECO:0000256" key="10">
    <source>
        <dbReference type="ARBA" id="ARBA00022764"/>
    </source>
</evidence>
<comment type="function">
    <text evidence="2">Might be efficient in the degradation of transiently denatured and unfolded proteins which accumulate in the periplasm following stress conditions.</text>
</comment>
<reference evidence="20" key="2">
    <citation type="submission" date="2014-03" db="EMBL/GenBank/DDBJ databases">
        <title>Candidatus Competibacter-lineage genomes retrieved from metagenomes reveal functional metabolic diversity.</title>
        <authorList>
            <person name="McIlroy S.J."/>
            <person name="Albertsen M."/>
            <person name="Andresen E.K."/>
            <person name="Saunders A.M."/>
            <person name="Kristiansen R."/>
            <person name="Stokholm-Bjerregaard M."/>
            <person name="Nielsen K.L."/>
            <person name="Nielsen P.H."/>
        </authorList>
    </citation>
    <scope>NUCLEOTIDE SEQUENCE</scope>
    <source>
        <strain evidence="20">Run_A_D11</strain>
    </source>
</reference>
<dbReference type="Pfam" id="PF13180">
    <property type="entry name" value="PDZ_2"/>
    <property type="match status" value="2"/>
</dbReference>
<evidence type="ECO:0000256" key="11">
    <source>
        <dbReference type="ARBA" id="ARBA00022801"/>
    </source>
</evidence>
<feature type="binding site" evidence="16">
    <location>
        <begin position="221"/>
        <end position="223"/>
    </location>
    <ligand>
        <name>substrate</name>
    </ligand>
</feature>